<sequence length="132" mass="15846">MFLFTIFFLYCSVKFGTLLRNLLMERSVRPLLFQNRASSSCSAAITRIRKKVYPRMYKVRLVQPDGSSYFIRYDKPYKIIKQAIDPANMTDEERKARMDRLKPEKPKKIYELEEEDDEGYNQRSWTDLIKKK</sequence>
<evidence type="ECO:0000256" key="1">
    <source>
        <dbReference type="SAM" id="MobiDB-lite"/>
    </source>
</evidence>
<evidence type="ECO:0000313" key="3">
    <source>
        <dbReference type="Proteomes" id="UP001159427"/>
    </source>
</evidence>
<organism evidence="2 3">
    <name type="scientific">Porites evermanni</name>
    <dbReference type="NCBI Taxonomy" id="104178"/>
    <lineage>
        <taxon>Eukaryota</taxon>
        <taxon>Metazoa</taxon>
        <taxon>Cnidaria</taxon>
        <taxon>Anthozoa</taxon>
        <taxon>Hexacorallia</taxon>
        <taxon>Scleractinia</taxon>
        <taxon>Fungiina</taxon>
        <taxon>Poritidae</taxon>
        <taxon>Porites</taxon>
    </lineage>
</organism>
<protein>
    <recommendedName>
        <fullName evidence="4">39S ribosomal protein L55, mitochondrial</fullName>
    </recommendedName>
</protein>
<proteinExistence type="predicted"/>
<dbReference type="Pfam" id="PF09776">
    <property type="entry name" value="Mitoc_L55"/>
    <property type="match status" value="1"/>
</dbReference>
<keyword evidence="3" id="KW-1185">Reference proteome</keyword>
<dbReference type="Gene3D" id="6.20.130.20">
    <property type="entry name" value="Mitochondrial ribosomal protein L55"/>
    <property type="match status" value="1"/>
</dbReference>
<dbReference type="InterPro" id="IPR018615">
    <property type="entry name" value="Ribosomal_mL55"/>
</dbReference>
<evidence type="ECO:0000313" key="2">
    <source>
        <dbReference type="EMBL" id="CAH3028118.1"/>
    </source>
</evidence>
<dbReference type="PANTHER" id="PTHR34095:SF1">
    <property type="entry name" value="LARGE RIBOSOMAL SUBUNIT PROTEIN ML55"/>
    <property type="match status" value="1"/>
</dbReference>
<evidence type="ECO:0008006" key="4">
    <source>
        <dbReference type="Google" id="ProtNLM"/>
    </source>
</evidence>
<name>A0ABN8MF49_9CNID</name>
<gene>
    <name evidence="2" type="ORF">PEVE_00033208</name>
</gene>
<reference evidence="2 3" key="1">
    <citation type="submission" date="2022-05" db="EMBL/GenBank/DDBJ databases">
        <authorList>
            <consortium name="Genoscope - CEA"/>
            <person name="William W."/>
        </authorList>
    </citation>
    <scope>NUCLEOTIDE SEQUENCE [LARGE SCALE GENOMIC DNA]</scope>
</reference>
<dbReference type="InterPro" id="IPR044884">
    <property type="entry name" value="Ribosomal_mL55_sf"/>
</dbReference>
<comment type="caution">
    <text evidence="2">The sequence shown here is derived from an EMBL/GenBank/DDBJ whole genome shotgun (WGS) entry which is preliminary data.</text>
</comment>
<accession>A0ABN8MF49</accession>
<feature type="region of interest" description="Disordered" evidence="1">
    <location>
        <begin position="112"/>
        <end position="132"/>
    </location>
</feature>
<dbReference type="EMBL" id="CALNXI010000492">
    <property type="protein sequence ID" value="CAH3028118.1"/>
    <property type="molecule type" value="Genomic_DNA"/>
</dbReference>
<dbReference type="Proteomes" id="UP001159427">
    <property type="component" value="Unassembled WGS sequence"/>
</dbReference>
<dbReference type="PANTHER" id="PTHR34095">
    <property type="entry name" value="39S RIBOSOMAL PROTEIN L55, MITOCHONDRIAL"/>
    <property type="match status" value="1"/>
</dbReference>